<feature type="chain" id="PRO_5044785211" description="Peptidase A1 domain-containing protein" evidence="2">
    <location>
        <begin position="20"/>
        <end position="268"/>
    </location>
</feature>
<dbReference type="Pfam" id="PF14543">
    <property type="entry name" value="TAXi_N"/>
    <property type="match status" value="1"/>
</dbReference>
<dbReference type="InterPro" id="IPR001461">
    <property type="entry name" value="Aspartic_peptidase_A1"/>
</dbReference>
<gene>
    <name evidence="4" type="ORF">CASFOL_016744</name>
</gene>
<dbReference type="AlphaFoldDB" id="A0ABD3DDF4"/>
<evidence type="ECO:0000256" key="1">
    <source>
        <dbReference type="ARBA" id="ARBA00007447"/>
    </source>
</evidence>
<evidence type="ECO:0000313" key="5">
    <source>
        <dbReference type="Proteomes" id="UP001632038"/>
    </source>
</evidence>
<dbReference type="PANTHER" id="PTHR13683:SF227">
    <property type="entry name" value="EUKARYOTIC ASPARTYL PROTEASE FAMILY PROTEIN"/>
    <property type="match status" value="1"/>
</dbReference>
<evidence type="ECO:0000313" key="4">
    <source>
        <dbReference type="EMBL" id="KAL3638837.1"/>
    </source>
</evidence>
<organism evidence="4 5">
    <name type="scientific">Castilleja foliolosa</name>
    <dbReference type="NCBI Taxonomy" id="1961234"/>
    <lineage>
        <taxon>Eukaryota</taxon>
        <taxon>Viridiplantae</taxon>
        <taxon>Streptophyta</taxon>
        <taxon>Embryophyta</taxon>
        <taxon>Tracheophyta</taxon>
        <taxon>Spermatophyta</taxon>
        <taxon>Magnoliopsida</taxon>
        <taxon>eudicotyledons</taxon>
        <taxon>Gunneridae</taxon>
        <taxon>Pentapetalae</taxon>
        <taxon>asterids</taxon>
        <taxon>lamiids</taxon>
        <taxon>Lamiales</taxon>
        <taxon>Orobanchaceae</taxon>
        <taxon>Pedicularideae</taxon>
        <taxon>Castillejinae</taxon>
        <taxon>Castilleja</taxon>
    </lineage>
</organism>
<dbReference type="Pfam" id="PF00026">
    <property type="entry name" value="Asp"/>
    <property type="match status" value="1"/>
</dbReference>
<evidence type="ECO:0000256" key="2">
    <source>
        <dbReference type="SAM" id="SignalP"/>
    </source>
</evidence>
<keyword evidence="5" id="KW-1185">Reference proteome</keyword>
<keyword evidence="2" id="KW-0732">Signal</keyword>
<accession>A0ABD3DDF4</accession>
<dbReference type="PROSITE" id="PS00141">
    <property type="entry name" value="ASP_PROTEASE"/>
    <property type="match status" value="1"/>
</dbReference>
<dbReference type="PANTHER" id="PTHR13683">
    <property type="entry name" value="ASPARTYL PROTEASES"/>
    <property type="match status" value="1"/>
</dbReference>
<sequence>MYVKALVLYLLTWITSAYQQNPDEGTSATWSSTYFPIEGDVYPLGYYVVTIDIGSSEKSYILDVDTGSDVTWIQNSSIYGLVSSYNEKRCGVSIRDGQTINSFTDGVLGLGKGKSGILNQLRNKGVINRNVVGHCLYRRGGGYLILGEFDFGPISWKQISSNEERYSLGKANILLGNETTDIKNLSIIFDSGSTYTYLESRAYEALFDLVNKTINGSLIVADDDKILSICWKDVVGPIQTFANVTNYFLPVALNFTDDANPNLILSSV</sequence>
<feature type="signal peptide" evidence="2">
    <location>
        <begin position="1"/>
        <end position="19"/>
    </location>
</feature>
<name>A0ABD3DDF4_9LAMI</name>
<dbReference type="EMBL" id="JAVIJP010000018">
    <property type="protein sequence ID" value="KAL3638837.1"/>
    <property type="molecule type" value="Genomic_DNA"/>
</dbReference>
<dbReference type="Proteomes" id="UP001632038">
    <property type="component" value="Unassembled WGS sequence"/>
</dbReference>
<feature type="domain" description="Peptidase A1" evidence="3">
    <location>
        <begin position="47"/>
        <end position="268"/>
    </location>
</feature>
<dbReference type="InterPro" id="IPR033121">
    <property type="entry name" value="PEPTIDASE_A1"/>
</dbReference>
<evidence type="ECO:0000259" key="3">
    <source>
        <dbReference type="PROSITE" id="PS51767"/>
    </source>
</evidence>
<dbReference type="InterPro" id="IPR021109">
    <property type="entry name" value="Peptidase_aspartic_dom_sf"/>
</dbReference>
<dbReference type="PROSITE" id="PS51767">
    <property type="entry name" value="PEPTIDASE_A1"/>
    <property type="match status" value="1"/>
</dbReference>
<dbReference type="InterPro" id="IPR032861">
    <property type="entry name" value="TAXi_N"/>
</dbReference>
<comment type="similarity">
    <text evidence="1">Belongs to the peptidase A1 family.</text>
</comment>
<dbReference type="InterPro" id="IPR001969">
    <property type="entry name" value="Aspartic_peptidase_AS"/>
</dbReference>
<dbReference type="Gene3D" id="2.40.70.10">
    <property type="entry name" value="Acid Proteases"/>
    <property type="match status" value="3"/>
</dbReference>
<comment type="caution">
    <text evidence="4">The sequence shown here is derived from an EMBL/GenBank/DDBJ whole genome shotgun (WGS) entry which is preliminary data.</text>
</comment>
<protein>
    <recommendedName>
        <fullName evidence="3">Peptidase A1 domain-containing protein</fullName>
    </recommendedName>
</protein>
<proteinExistence type="inferred from homology"/>
<reference evidence="5" key="1">
    <citation type="journal article" date="2024" name="IScience">
        <title>Strigolactones Initiate the Formation of Haustorium-like Structures in Castilleja.</title>
        <authorList>
            <person name="Buerger M."/>
            <person name="Peterson D."/>
            <person name="Chory J."/>
        </authorList>
    </citation>
    <scope>NUCLEOTIDE SEQUENCE [LARGE SCALE GENOMIC DNA]</scope>
</reference>
<dbReference type="SUPFAM" id="SSF50630">
    <property type="entry name" value="Acid proteases"/>
    <property type="match status" value="1"/>
</dbReference>